<dbReference type="EMBL" id="UINC01068852">
    <property type="protein sequence ID" value="SVC01775.1"/>
    <property type="molecule type" value="Genomic_DNA"/>
</dbReference>
<dbReference type="AlphaFoldDB" id="A0A382IQZ1"/>
<evidence type="ECO:0000313" key="1">
    <source>
        <dbReference type="EMBL" id="SVC01775.1"/>
    </source>
</evidence>
<proteinExistence type="predicted"/>
<accession>A0A382IQZ1</accession>
<reference evidence="1" key="1">
    <citation type="submission" date="2018-05" db="EMBL/GenBank/DDBJ databases">
        <authorList>
            <person name="Lanie J.A."/>
            <person name="Ng W.-L."/>
            <person name="Kazmierczak K.M."/>
            <person name="Andrzejewski T.M."/>
            <person name="Davidsen T.M."/>
            <person name="Wayne K.J."/>
            <person name="Tettelin H."/>
            <person name="Glass J.I."/>
            <person name="Rusch D."/>
            <person name="Podicherti R."/>
            <person name="Tsui H.-C.T."/>
            <person name="Winkler M.E."/>
        </authorList>
    </citation>
    <scope>NUCLEOTIDE SEQUENCE</scope>
</reference>
<feature type="non-terminal residue" evidence="1">
    <location>
        <position position="1"/>
    </location>
</feature>
<organism evidence="1">
    <name type="scientific">marine metagenome</name>
    <dbReference type="NCBI Taxonomy" id="408172"/>
    <lineage>
        <taxon>unclassified sequences</taxon>
        <taxon>metagenomes</taxon>
        <taxon>ecological metagenomes</taxon>
    </lineage>
</organism>
<sequence>ELDGFGHLLSTSDQGEEVMISSMSGFLHMFSGPDALRSHALNLLSAADEVERARTTITPKAIPEGYEETAIEEWEEQRQANAWLMPPKDTDQG</sequence>
<name>A0A382IQZ1_9ZZZZ</name>
<gene>
    <name evidence="1" type="ORF">METZ01_LOCUS254629</name>
</gene>
<protein>
    <submittedName>
        <fullName evidence="1">Uncharacterized protein</fullName>
    </submittedName>
</protein>